<dbReference type="PROSITE" id="PS50297">
    <property type="entry name" value="ANK_REP_REGION"/>
    <property type="match status" value="2"/>
</dbReference>
<comment type="caution">
    <text evidence="4">The sequence shown here is derived from an EMBL/GenBank/DDBJ whole genome shotgun (WGS) entry which is preliminary data.</text>
</comment>
<dbReference type="SUPFAM" id="SSF48403">
    <property type="entry name" value="Ankyrin repeat"/>
    <property type="match status" value="1"/>
</dbReference>
<sequence>MPQNVGRSSVADLLQAAAAGSVDVCKHILAQQPNLLEVCDGKGRTPLTLATMHGHLEVCQILIAARADVEAVDKADKTPLAYAAARGHSDIAALLLDHGAEIEATDCIVRDMGCLLL</sequence>
<dbReference type="InterPro" id="IPR036770">
    <property type="entry name" value="Ankyrin_rpt-contain_sf"/>
</dbReference>
<keyword evidence="1" id="KW-0677">Repeat</keyword>
<dbReference type="AlphaFoldDB" id="A0A812PCB5"/>
<evidence type="ECO:0000256" key="3">
    <source>
        <dbReference type="PROSITE-ProRule" id="PRU00023"/>
    </source>
</evidence>
<dbReference type="Gene3D" id="1.25.40.20">
    <property type="entry name" value="Ankyrin repeat-containing domain"/>
    <property type="match status" value="1"/>
</dbReference>
<evidence type="ECO:0000256" key="1">
    <source>
        <dbReference type="ARBA" id="ARBA00022737"/>
    </source>
</evidence>
<keyword evidence="2 3" id="KW-0040">ANK repeat</keyword>
<accession>A0A812PCB5</accession>
<evidence type="ECO:0000313" key="4">
    <source>
        <dbReference type="EMBL" id="CAE7358042.1"/>
    </source>
</evidence>
<feature type="repeat" description="ANK" evidence="3">
    <location>
        <begin position="75"/>
        <end position="107"/>
    </location>
</feature>
<dbReference type="EMBL" id="CAJNDS010002167">
    <property type="protein sequence ID" value="CAE7358042.1"/>
    <property type="molecule type" value="Genomic_DNA"/>
</dbReference>
<dbReference type="PANTHER" id="PTHR24171">
    <property type="entry name" value="ANKYRIN REPEAT DOMAIN-CONTAINING PROTEIN 39-RELATED"/>
    <property type="match status" value="1"/>
</dbReference>
<organism evidence="4 5">
    <name type="scientific">Symbiodinium natans</name>
    <dbReference type="NCBI Taxonomy" id="878477"/>
    <lineage>
        <taxon>Eukaryota</taxon>
        <taxon>Sar</taxon>
        <taxon>Alveolata</taxon>
        <taxon>Dinophyceae</taxon>
        <taxon>Suessiales</taxon>
        <taxon>Symbiodiniaceae</taxon>
        <taxon>Symbiodinium</taxon>
    </lineage>
</organism>
<evidence type="ECO:0000313" key="5">
    <source>
        <dbReference type="Proteomes" id="UP000604046"/>
    </source>
</evidence>
<keyword evidence="5" id="KW-1185">Reference proteome</keyword>
<dbReference type="Pfam" id="PF12796">
    <property type="entry name" value="Ank_2"/>
    <property type="match status" value="1"/>
</dbReference>
<dbReference type="InterPro" id="IPR002110">
    <property type="entry name" value="Ankyrin_rpt"/>
</dbReference>
<dbReference type="Proteomes" id="UP000604046">
    <property type="component" value="Unassembled WGS sequence"/>
</dbReference>
<dbReference type="SMART" id="SM00248">
    <property type="entry name" value="ANK"/>
    <property type="match status" value="2"/>
</dbReference>
<dbReference type="PRINTS" id="PR01415">
    <property type="entry name" value="ANKYRIN"/>
</dbReference>
<protein>
    <submittedName>
        <fullName evidence="4">PAT23 protein</fullName>
    </submittedName>
</protein>
<reference evidence="4" key="1">
    <citation type="submission" date="2021-02" db="EMBL/GenBank/DDBJ databases">
        <authorList>
            <person name="Dougan E. K."/>
            <person name="Rhodes N."/>
            <person name="Thang M."/>
            <person name="Chan C."/>
        </authorList>
    </citation>
    <scope>NUCLEOTIDE SEQUENCE</scope>
</reference>
<proteinExistence type="predicted"/>
<gene>
    <name evidence="4" type="primary">PAT23</name>
    <name evidence="4" type="ORF">SNAT2548_LOCUS19129</name>
</gene>
<dbReference type="OrthoDB" id="341259at2759"/>
<dbReference type="PANTHER" id="PTHR24171:SF9">
    <property type="entry name" value="ANKYRIN REPEAT DOMAIN-CONTAINING PROTEIN 39"/>
    <property type="match status" value="1"/>
</dbReference>
<dbReference type="PROSITE" id="PS50088">
    <property type="entry name" value="ANK_REPEAT"/>
    <property type="match status" value="2"/>
</dbReference>
<name>A0A812PCB5_9DINO</name>
<feature type="repeat" description="ANK" evidence="3">
    <location>
        <begin position="42"/>
        <end position="74"/>
    </location>
</feature>
<evidence type="ECO:0000256" key="2">
    <source>
        <dbReference type="ARBA" id="ARBA00023043"/>
    </source>
</evidence>